<evidence type="ECO:0000313" key="2">
    <source>
        <dbReference type="EMBL" id="NTS32687.1"/>
    </source>
</evidence>
<keyword evidence="3" id="KW-1185">Reference proteome</keyword>
<dbReference type="InterPro" id="IPR023214">
    <property type="entry name" value="HAD_sf"/>
</dbReference>
<dbReference type="NCBIfam" id="TIGR01428">
    <property type="entry name" value="HAD_type_II"/>
    <property type="match status" value="1"/>
</dbReference>
<dbReference type="SUPFAM" id="SSF56784">
    <property type="entry name" value="HAD-like"/>
    <property type="match status" value="1"/>
</dbReference>
<dbReference type="EMBL" id="JABUMX010000003">
    <property type="protein sequence ID" value="NTS32687.1"/>
    <property type="molecule type" value="Genomic_DNA"/>
</dbReference>
<dbReference type="AlphaFoldDB" id="A0A849VWQ1"/>
<dbReference type="PANTHER" id="PTHR43316:SF3">
    <property type="entry name" value="HALOACID DEHALOGENASE, TYPE II (AFU_ORTHOLOGUE AFUA_2G07750)-RELATED"/>
    <property type="match status" value="1"/>
</dbReference>
<keyword evidence="1" id="KW-0378">Hydrolase</keyword>
<name>A0A849VWQ1_9HYPH</name>
<reference evidence="2 3" key="1">
    <citation type="submission" date="2020-05" db="EMBL/GenBank/DDBJ databases">
        <authorList>
            <person name="Kim M.K."/>
        </authorList>
    </citation>
    <scope>NUCLEOTIDE SEQUENCE [LARGE SCALE GENOMIC DNA]</scope>
    <source>
        <strain evidence="2 3">BT25</strain>
    </source>
</reference>
<dbReference type="InterPro" id="IPR006439">
    <property type="entry name" value="HAD-SF_hydro_IA"/>
</dbReference>
<dbReference type="SFLD" id="SFLDG01129">
    <property type="entry name" value="C1.5:_HAD__Beta-PGM__Phosphata"/>
    <property type="match status" value="1"/>
</dbReference>
<accession>A0A849VWQ1</accession>
<dbReference type="Pfam" id="PF00702">
    <property type="entry name" value="Hydrolase"/>
    <property type="match status" value="1"/>
</dbReference>
<dbReference type="GO" id="GO:0019120">
    <property type="term" value="F:hydrolase activity, acting on acid halide bonds, in C-halide compounds"/>
    <property type="evidence" value="ECO:0007669"/>
    <property type="project" value="InterPro"/>
</dbReference>
<dbReference type="CDD" id="cd02588">
    <property type="entry name" value="HAD_L2-DEX"/>
    <property type="match status" value="1"/>
</dbReference>
<protein>
    <submittedName>
        <fullName evidence="2">Haloacid dehalogenase type II</fullName>
    </submittedName>
</protein>
<organism evidence="2 3">
    <name type="scientific">Phyllobacterium pellucidum</name>
    <dbReference type="NCBI Taxonomy" id="2740464"/>
    <lineage>
        <taxon>Bacteria</taxon>
        <taxon>Pseudomonadati</taxon>
        <taxon>Pseudomonadota</taxon>
        <taxon>Alphaproteobacteria</taxon>
        <taxon>Hyphomicrobiales</taxon>
        <taxon>Phyllobacteriaceae</taxon>
        <taxon>Phyllobacterium</taxon>
    </lineage>
</organism>
<dbReference type="Proteomes" id="UP000550508">
    <property type="component" value="Unassembled WGS sequence"/>
</dbReference>
<dbReference type="PRINTS" id="PR00413">
    <property type="entry name" value="HADHALOGNASE"/>
</dbReference>
<dbReference type="Gene3D" id="3.40.50.1000">
    <property type="entry name" value="HAD superfamily/HAD-like"/>
    <property type="match status" value="2"/>
</dbReference>
<dbReference type="PANTHER" id="PTHR43316">
    <property type="entry name" value="HYDROLASE, HALOACID DELAHOGENASE-RELATED"/>
    <property type="match status" value="1"/>
</dbReference>
<dbReference type="InterPro" id="IPR006328">
    <property type="entry name" value="2-HAD"/>
</dbReference>
<comment type="caution">
    <text evidence="2">The sequence shown here is derived from an EMBL/GenBank/DDBJ whole genome shotgun (WGS) entry which is preliminary data.</text>
</comment>
<dbReference type="SFLD" id="SFLDS00003">
    <property type="entry name" value="Haloacid_Dehalogenase"/>
    <property type="match status" value="1"/>
</dbReference>
<dbReference type="InterPro" id="IPR051540">
    <property type="entry name" value="S-2-haloacid_dehalogenase"/>
</dbReference>
<dbReference type="RefSeq" id="WP_036813577.1">
    <property type="nucleotide sequence ID" value="NZ_CP088292.1"/>
</dbReference>
<evidence type="ECO:0000313" key="3">
    <source>
        <dbReference type="Proteomes" id="UP000550508"/>
    </source>
</evidence>
<evidence type="ECO:0000256" key="1">
    <source>
        <dbReference type="ARBA" id="ARBA00022801"/>
    </source>
</evidence>
<dbReference type="InterPro" id="IPR036412">
    <property type="entry name" value="HAD-like_sf"/>
</dbReference>
<gene>
    <name evidence="2" type="ORF">HQ945_15620</name>
</gene>
<dbReference type="NCBIfam" id="TIGR01493">
    <property type="entry name" value="HAD-SF-IA-v2"/>
    <property type="match status" value="1"/>
</dbReference>
<sequence length="245" mass="26881">MNTKHSTPLEVRALLFDVLGTVVDWRSGIARQVSSFLERCGVVHVDAADFADTWSRLYDQATDAVRSGKRPFARLDVLNRENLEAAFKAVSIEPKLLPSADLDELNLAWHRLDPWPDSISGLTRLKSKFIIGPLSGGNTSLLLDMAKRAGLPWDVVLGSDVVEVYKPAPEAYLRTCEFLGLRPDQVLLVAAHNDDLAGARRCGMRTAFIPRPAEHGPSQTTDLAPLDDWDVIASDLVDLADKLGA</sequence>
<proteinExistence type="predicted"/>